<sequence>MNKKARSRSGDIRGLSRLAVDATLGLTRLVETMHHNILRTPGIAGKHTEAPTTGITGLVYRTIQGTTRLVGSGIDALLAQLAPLLDTQPAASSSTREAVLAALNGVLGDHLAATENPLAIPMQLRRDGQPLVLTAEALAASIPQAGGKILVLVHGLCMNDLQWCRNGHDHGAALARDAGFTPIYLHYNSGEHVSRNGHAFAAMLETLLHAWPVPVEQLTIIGHSMGGLVARSACHYGGLAGQDWLRHLRRMVFLGTPHHGAPLERGGNWINVVLEVSPYTAALARLAKIRSAGITDLRHGSILDEDWQHGDRFAHGRKPKLVPLPAGVQCHAVAATIAKAPGSAREALMGDGLVPLHSALGRNKGKTGSLDFPESRQWVGHGMHHLDLLDNTAVYERLGSWLA</sequence>
<evidence type="ECO:0000313" key="2">
    <source>
        <dbReference type="EMBL" id="BAO30380.1"/>
    </source>
</evidence>
<dbReference type="Pfam" id="PF07819">
    <property type="entry name" value="PGAP1"/>
    <property type="match status" value="1"/>
</dbReference>
<dbReference type="Proteomes" id="UP000031637">
    <property type="component" value="Chromosome"/>
</dbReference>
<dbReference type="GO" id="GO:0016788">
    <property type="term" value="F:hydrolase activity, acting on ester bonds"/>
    <property type="evidence" value="ECO:0007669"/>
    <property type="project" value="InterPro"/>
</dbReference>
<proteinExistence type="predicted"/>
<dbReference type="OrthoDB" id="869379at2"/>
<dbReference type="EMBL" id="AP012547">
    <property type="protein sequence ID" value="BAO30380.1"/>
    <property type="molecule type" value="Genomic_DNA"/>
</dbReference>
<dbReference type="InterPro" id="IPR012908">
    <property type="entry name" value="PGAP1-ab_dom-like"/>
</dbReference>
<evidence type="ECO:0000259" key="1">
    <source>
        <dbReference type="Pfam" id="PF07819"/>
    </source>
</evidence>
<dbReference type="RefSeq" id="WP_041099776.1">
    <property type="nucleotide sequence ID" value="NZ_AP012547.1"/>
</dbReference>
<keyword evidence="3" id="KW-1185">Reference proteome</keyword>
<dbReference type="InterPro" id="IPR029058">
    <property type="entry name" value="AB_hydrolase_fold"/>
</dbReference>
<name>W0SHP0_9PROT</name>
<dbReference type="STRING" id="1223802.SUTH_02598"/>
<reference evidence="2 3" key="1">
    <citation type="journal article" date="2014" name="Syst. Appl. Microbiol.">
        <title>Complete genomes of freshwater sulfur oxidizers Sulfuricella denitrificans skB26 and Sulfuritalea hydrogenivorans sk43H: genetic insights into the sulfur oxidation pathway of betaproteobacteria.</title>
        <authorList>
            <person name="Watanabe T."/>
            <person name="Kojima H."/>
            <person name="Fukui M."/>
        </authorList>
    </citation>
    <scope>NUCLEOTIDE SEQUENCE [LARGE SCALE GENOMIC DNA]</scope>
    <source>
        <strain evidence="2">DSM22779</strain>
    </source>
</reference>
<dbReference type="HOGENOM" id="CLU_049416_0_0_4"/>
<organism evidence="2 3">
    <name type="scientific">Sulfuritalea hydrogenivorans sk43H</name>
    <dbReference type="NCBI Taxonomy" id="1223802"/>
    <lineage>
        <taxon>Bacteria</taxon>
        <taxon>Pseudomonadati</taxon>
        <taxon>Pseudomonadota</taxon>
        <taxon>Betaproteobacteria</taxon>
        <taxon>Nitrosomonadales</taxon>
        <taxon>Sterolibacteriaceae</taxon>
        <taxon>Sulfuritalea</taxon>
    </lineage>
</organism>
<dbReference type="SUPFAM" id="SSF53474">
    <property type="entry name" value="alpha/beta-Hydrolases"/>
    <property type="match status" value="1"/>
</dbReference>
<accession>W0SHP0</accession>
<dbReference type="AlphaFoldDB" id="W0SHP0"/>
<gene>
    <name evidence="2" type="ORF">SUTH_02598</name>
</gene>
<evidence type="ECO:0000313" key="3">
    <source>
        <dbReference type="Proteomes" id="UP000031637"/>
    </source>
</evidence>
<feature type="domain" description="GPI inositol-deacylase PGAP1-like alpha/beta" evidence="1">
    <location>
        <begin position="147"/>
        <end position="313"/>
    </location>
</feature>
<dbReference type="KEGG" id="shd:SUTH_02598"/>
<protein>
    <submittedName>
        <fullName evidence="2">PGAP1 family protein</fullName>
    </submittedName>
</protein>
<dbReference type="Gene3D" id="3.40.50.1820">
    <property type="entry name" value="alpha/beta hydrolase"/>
    <property type="match status" value="1"/>
</dbReference>